<accession>A0A2A9FK24</accession>
<name>A0A2A9FK24_9PSEU</name>
<dbReference type="AlphaFoldDB" id="A0A2A9FK24"/>
<dbReference type="EMBL" id="PDJK01000002">
    <property type="protein sequence ID" value="PFG50860.1"/>
    <property type="molecule type" value="Genomic_DNA"/>
</dbReference>
<proteinExistence type="predicted"/>
<feature type="region of interest" description="Disordered" evidence="1">
    <location>
        <begin position="86"/>
        <end position="139"/>
    </location>
</feature>
<dbReference type="SUPFAM" id="SSF48498">
    <property type="entry name" value="Tetracyclin repressor-like, C-terminal domain"/>
    <property type="match status" value="1"/>
</dbReference>
<organism evidence="2 3">
    <name type="scientific">Amycolatopsis sulphurea</name>
    <dbReference type="NCBI Taxonomy" id="76022"/>
    <lineage>
        <taxon>Bacteria</taxon>
        <taxon>Bacillati</taxon>
        <taxon>Actinomycetota</taxon>
        <taxon>Actinomycetes</taxon>
        <taxon>Pseudonocardiales</taxon>
        <taxon>Pseudonocardiaceae</taxon>
        <taxon>Amycolatopsis</taxon>
    </lineage>
</organism>
<dbReference type="InterPro" id="IPR036271">
    <property type="entry name" value="Tet_transcr_reg_TetR-rel_C_sf"/>
</dbReference>
<gene>
    <name evidence="2" type="ORF">ATK36_6117</name>
</gene>
<comment type="caution">
    <text evidence="2">The sequence shown here is derived from an EMBL/GenBank/DDBJ whole genome shotgun (WGS) entry which is preliminary data.</text>
</comment>
<keyword evidence="3" id="KW-1185">Reference proteome</keyword>
<protein>
    <submittedName>
        <fullName evidence="2">TetR family transcriptional regulator</fullName>
    </submittedName>
</protein>
<evidence type="ECO:0000313" key="2">
    <source>
        <dbReference type="EMBL" id="PFG50860.1"/>
    </source>
</evidence>
<feature type="region of interest" description="Disordered" evidence="1">
    <location>
        <begin position="1"/>
        <end position="31"/>
    </location>
</feature>
<feature type="compositionally biased region" description="Polar residues" evidence="1">
    <location>
        <begin position="114"/>
        <end position="132"/>
    </location>
</feature>
<dbReference type="Proteomes" id="UP000243542">
    <property type="component" value="Unassembled WGS sequence"/>
</dbReference>
<evidence type="ECO:0000256" key="1">
    <source>
        <dbReference type="SAM" id="MobiDB-lite"/>
    </source>
</evidence>
<sequence length="206" mass="22293">MSDSRRSREQSPSCRAEGRRTAGFGKSSRPECPTAAWCEARFGDCAAEVHGSASNSEVVTTRRPTALIEYSQPVLYSHFTGKDVIMRRGSPSSARRSGRRGVAECAPSRRPMSPSRTKNPRCTTRCSPSRPTRPSAGAPPALRDAFDALLEVLDPICVGLHTTAIAEVFWAALHGLVVLDRGGRQPHANRAERLALLIPRFGGMPA</sequence>
<dbReference type="Gene3D" id="1.10.357.10">
    <property type="entry name" value="Tetracycline Repressor, domain 2"/>
    <property type="match status" value="1"/>
</dbReference>
<reference evidence="2 3" key="1">
    <citation type="submission" date="2017-10" db="EMBL/GenBank/DDBJ databases">
        <title>Sequencing the genomes of 1000 actinobacteria strains.</title>
        <authorList>
            <person name="Klenk H.-P."/>
        </authorList>
    </citation>
    <scope>NUCLEOTIDE SEQUENCE [LARGE SCALE GENOMIC DNA]</scope>
    <source>
        <strain evidence="2 3">DSM 46092</strain>
    </source>
</reference>
<evidence type="ECO:0000313" key="3">
    <source>
        <dbReference type="Proteomes" id="UP000243542"/>
    </source>
</evidence>